<sequence>METKFYITITLKTHKGLESFAKFFIGNNRYRALDIFKQLKGSHNVSEKNILYFDFIETEKGLPLNLDFITCTLNQLAENCRIITKELFISENFESS</sequence>
<evidence type="ECO:0000313" key="1">
    <source>
        <dbReference type="EMBL" id="AYD47368.1"/>
    </source>
</evidence>
<evidence type="ECO:0000313" key="2">
    <source>
        <dbReference type="Proteomes" id="UP000266118"/>
    </source>
</evidence>
<protein>
    <submittedName>
        <fullName evidence="1">Uncharacterized protein</fullName>
    </submittedName>
</protein>
<dbReference type="AlphaFoldDB" id="A0A386HN81"/>
<reference evidence="1 2" key="1">
    <citation type="submission" date="2018-09" db="EMBL/GenBank/DDBJ databases">
        <title>Arachidicoccus sp. nov., a bacterium isolated from soil.</title>
        <authorList>
            <person name="Weon H.-Y."/>
            <person name="Kwon S.-W."/>
            <person name="Lee S.A."/>
        </authorList>
    </citation>
    <scope>NUCLEOTIDE SEQUENCE [LARGE SCALE GENOMIC DNA]</scope>
    <source>
        <strain evidence="1 2">KIS59-12</strain>
    </source>
</reference>
<name>A0A386HN81_9BACT</name>
<dbReference type="RefSeq" id="WP_119986414.1">
    <property type="nucleotide sequence ID" value="NZ_CP032489.1"/>
</dbReference>
<dbReference type="Proteomes" id="UP000266118">
    <property type="component" value="Chromosome"/>
</dbReference>
<accession>A0A386HN81</accession>
<dbReference type="OrthoDB" id="676292at2"/>
<keyword evidence="2" id="KW-1185">Reference proteome</keyword>
<proteinExistence type="predicted"/>
<dbReference type="EMBL" id="CP032489">
    <property type="protein sequence ID" value="AYD47368.1"/>
    <property type="molecule type" value="Genomic_DNA"/>
</dbReference>
<dbReference type="KEGG" id="ark:D6B99_06945"/>
<gene>
    <name evidence="1" type="ORF">D6B99_06945</name>
</gene>
<organism evidence="1 2">
    <name type="scientific">Arachidicoccus soli</name>
    <dbReference type="NCBI Taxonomy" id="2341117"/>
    <lineage>
        <taxon>Bacteria</taxon>
        <taxon>Pseudomonadati</taxon>
        <taxon>Bacteroidota</taxon>
        <taxon>Chitinophagia</taxon>
        <taxon>Chitinophagales</taxon>
        <taxon>Chitinophagaceae</taxon>
        <taxon>Arachidicoccus</taxon>
    </lineage>
</organism>